<evidence type="ECO:0000256" key="2">
    <source>
        <dbReference type="ARBA" id="ARBA00022833"/>
    </source>
</evidence>
<feature type="domain" description="Metallo-beta-lactamase" evidence="6">
    <location>
        <begin position="41"/>
        <end position="212"/>
    </location>
</feature>
<keyword evidence="7" id="KW-0378">Hydrolase</keyword>
<keyword evidence="8" id="KW-1185">Reference proteome</keyword>
<dbReference type="PANTHER" id="PTHR46018">
    <property type="entry name" value="ZINC PHOSPHODIESTERASE ELAC PROTEIN 1"/>
    <property type="match status" value="1"/>
</dbReference>
<dbReference type="SMART" id="SM00849">
    <property type="entry name" value="Lactamase_B"/>
    <property type="match status" value="1"/>
</dbReference>
<evidence type="ECO:0000256" key="1">
    <source>
        <dbReference type="ARBA" id="ARBA00022759"/>
    </source>
</evidence>
<comment type="catalytic activity">
    <reaction evidence="3">
        <text>3',5'-cyclic CMP + H2O = CMP + H(+)</text>
        <dbReference type="Rhea" id="RHEA:72675"/>
        <dbReference type="ChEBI" id="CHEBI:15377"/>
        <dbReference type="ChEBI" id="CHEBI:15378"/>
        <dbReference type="ChEBI" id="CHEBI:58003"/>
        <dbReference type="ChEBI" id="CHEBI:60377"/>
    </reaction>
    <physiologicalReaction direction="left-to-right" evidence="3">
        <dbReference type="Rhea" id="RHEA:72676"/>
    </physiologicalReaction>
</comment>
<accession>A0A2R5F2Q5</accession>
<dbReference type="Pfam" id="PF12706">
    <property type="entry name" value="Lactamase_B_2"/>
    <property type="match status" value="1"/>
</dbReference>
<dbReference type="GO" id="GO:0042781">
    <property type="term" value="F:3'-tRNA processing endoribonuclease activity"/>
    <property type="evidence" value="ECO:0007669"/>
    <property type="project" value="TreeGrafter"/>
</dbReference>
<organism evidence="7 8">
    <name type="scientific">Paenibacillus agaridevorans</name>
    <dbReference type="NCBI Taxonomy" id="171404"/>
    <lineage>
        <taxon>Bacteria</taxon>
        <taxon>Bacillati</taxon>
        <taxon>Bacillota</taxon>
        <taxon>Bacilli</taxon>
        <taxon>Bacillales</taxon>
        <taxon>Paenibacillaceae</taxon>
        <taxon>Paenibacillus</taxon>
    </lineage>
</organism>
<comment type="function">
    <text evidence="4">Counteracts the endogenous Pycsar antiviral defense system. Phosphodiesterase that enables metal-dependent hydrolysis of host cyclic nucleotide Pycsar defense signals such as cCMP and cUMP.</text>
</comment>
<evidence type="ECO:0000256" key="4">
    <source>
        <dbReference type="ARBA" id="ARBA00034301"/>
    </source>
</evidence>
<dbReference type="PANTHER" id="PTHR46018:SF2">
    <property type="entry name" value="ZINC PHOSPHODIESTERASE ELAC PROTEIN 1"/>
    <property type="match status" value="1"/>
</dbReference>
<evidence type="ECO:0000259" key="6">
    <source>
        <dbReference type="SMART" id="SM00849"/>
    </source>
</evidence>
<dbReference type="EMBL" id="BDQX01000291">
    <property type="protein sequence ID" value="GBG10151.1"/>
    <property type="molecule type" value="Genomic_DNA"/>
</dbReference>
<evidence type="ECO:0000313" key="8">
    <source>
        <dbReference type="Proteomes" id="UP000245202"/>
    </source>
</evidence>
<dbReference type="Proteomes" id="UP000245202">
    <property type="component" value="Unassembled WGS sequence"/>
</dbReference>
<dbReference type="Gene3D" id="3.60.15.10">
    <property type="entry name" value="Ribonuclease Z/Hydroxyacylglutathione hydrolase-like"/>
    <property type="match status" value="1"/>
</dbReference>
<evidence type="ECO:0000256" key="5">
    <source>
        <dbReference type="ARBA" id="ARBA00048505"/>
    </source>
</evidence>
<protein>
    <submittedName>
        <fullName evidence="7">MBL fold metallo-hydrolase</fullName>
    </submittedName>
</protein>
<keyword evidence="2" id="KW-0862">Zinc</keyword>
<sequence length="266" mass="29175">MARRQAENGVAGIGAELHRGERAMKLTVLGNNGTFPRPGGACSGYLLEHGGRFVLLECGNGVMSRLQTLCPIDRLEGIVVSHLHDDHCGDLRILKYAVETKRALGAMERIIPVYMPASPGAEAGQLHYPEAFDTGTINENTRLAIGDLHFRFARMMHSVETYAVEVSWGCGNRLVYSSDTTLHEGLIEFAKGADVLLCEATTARRGAVALPHMTAGEAGYAARTAGVGQLILTHFWCDEKEEECLQEAQAYFDNTETAEEMKQYEW</sequence>
<evidence type="ECO:0000313" key="7">
    <source>
        <dbReference type="EMBL" id="GBG10151.1"/>
    </source>
</evidence>
<keyword evidence="1" id="KW-0255">Endonuclease</keyword>
<name>A0A2R5F2Q5_9BACL</name>
<gene>
    <name evidence="7" type="ORF">PAT3040_04869</name>
</gene>
<dbReference type="InterPro" id="IPR036866">
    <property type="entry name" value="RibonucZ/Hydroxyglut_hydro"/>
</dbReference>
<dbReference type="CDD" id="cd07716">
    <property type="entry name" value="RNaseZ_short-form-like_MBL-fold"/>
    <property type="match status" value="1"/>
</dbReference>
<reference evidence="7 8" key="1">
    <citation type="submission" date="2017-08" db="EMBL/GenBank/DDBJ databases">
        <title>Substantial Increase in Enzyme Production by Combined Drug-Resistance Mutations in Paenibacillus agaridevorans.</title>
        <authorList>
            <person name="Tanaka Y."/>
            <person name="Funane K."/>
            <person name="Hosaka T."/>
            <person name="Shiwa Y."/>
            <person name="Fujita N."/>
            <person name="Miyazaki T."/>
            <person name="Yoshikawa H."/>
            <person name="Murakami K."/>
            <person name="Kasahara K."/>
            <person name="Inaoka T."/>
            <person name="Hiraga Y."/>
            <person name="Ochi K."/>
        </authorList>
    </citation>
    <scope>NUCLEOTIDE SEQUENCE [LARGE SCALE GENOMIC DNA]</scope>
    <source>
        <strain evidence="7 8">T-3040</strain>
    </source>
</reference>
<keyword evidence="1" id="KW-0540">Nuclease</keyword>
<comment type="caution">
    <text evidence="7">The sequence shown here is derived from an EMBL/GenBank/DDBJ whole genome shotgun (WGS) entry which is preliminary data.</text>
</comment>
<evidence type="ECO:0000256" key="3">
    <source>
        <dbReference type="ARBA" id="ARBA00034221"/>
    </source>
</evidence>
<comment type="catalytic activity">
    <reaction evidence="5">
        <text>3',5'-cyclic UMP + H2O = UMP + H(+)</text>
        <dbReference type="Rhea" id="RHEA:70575"/>
        <dbReference type="ChEBI" id="CHEBI:15377"/>
        <dbReference type="ChEBI" id="CHEBI:15378"/>
        <dbReference type="ChEBI" id="CHEBI:57865"/>
        <dbReference type="ChEBI" id="CHEBI:184387"/>
    </reaction>
    <physiologicalReaction direction="left-to-right" evidence="5">
        <dbReference type="Rhea" id="RHEA:70576"/>
    </physiologicalReaction>
</comment>
<proteinExistence type="predicted"/>
<dbReference type="SUPFAM" id="SSF56281">
    <property type="entry name" value="Metallo-hydrolase/oxidoreductase"/>
    <property type="match status" value="1"/>
</dbReference>
<dbReference type="AlphaFoldDB" id="A0A2R5F2Q5"/>
<dbReference type="InterPro" id="IPR001279">
    <property type="entry name" value="Metallo-B-lactamas"/>
</dbReference>